<sequence>MSINPIISKWYSVRSVWEDLDRSHIARCHEILDYAFYLLDADSPNRDERGSIVIHLNKIVELRTKELNETYKLKHFYPGTRNQLERLECLGIVRPHLMNKLSRVRNIFIHNDSEPPTNKELRDLGEFCWYFLQSTNPYLSGRTSEIELNEIGSLAETDMSISVKTEFDSPEPEIELTARGTSEIIRFGPIDGWWQFPNFKPIGPLGHEFHFVEIDNVPKDEIKEILLQKFFTVL</sequence>
<evidence type="ECO:0000313" key="1">
    <source>
        <dbReference type="EMBL" id="WRQ89532.1"/>
    </source>
</evidence>
<evidence type="ECO:0008006" key="3">
    <source>
        <dbReference type="Google" id="ProtNLM"/>
    </source>
</evidence>
<dbReference type="EMBL" id="CP139781">
    <property type="protein sequence ID" value="WRQ89532.1"/>
    <property type="molecule type" value="Genomic_DNA"/>
</dbReference>
<keyword evidence="2" id="KW-1185">Reference proteome</keyword>
<gene>
    <name evidence="1" type="ORF">K1X11_008935</name>
</gene>
<protein>
    <recommendedName>
        <fullName evidence="3">DUF4145 domain-containing protein</fullName>
    </recommendedName>
</protein>
<dbReference type="Proteomes" id="UP000738431">
    <property type="component" value="Chromosome"/>
</dbReference>
<proteinExistence type="predicted"/>
<reference evidence="1 2" key="1">
    <citation type="submission" date="2023-12" db="EMBL/GenBank/DDBJ databases">
        <title>Description of an unclassified Opitutus bacterium of Verrucomicrobiota.</title>
        <authorList>
            <person name="Zhang D.-F."/>
        </authorList>
    </citation>
    <scope>NUCLEOTIDE SEQUENCE [LARGE SCALE GENOMIC DNA]</scope>
    <source>
        <strain evidence="1 2">WL0086</strain>
    </source>
</reference>
<evidence type="ECO:0000313" key="2">
    <source>
        <dbReference type="Proteomes" id="UP000738431"/>
    </source>
</evidence>
<name>A0ABZ1CCY4_9BACT</name>
<dbReference type="RefSeq" id="WP_221029781.1">
    <property type="nucleotide sequence ID" value="NZ_CP139781.1"/>
</dbReference>
<organism evidence="1 2">
    <name type="scientific">Actomonas aquatica</name>
    <dbReference type="NCBI Taxonomy" id="2866162"/>
    <lineage>
        <taxon>Bacteria</taxon>
        <taxon>Pseudomonadati</taxon>
        <taxon>Verrucomicrobiota</taxon>
        <taxon>Opitutia</taxon>
        <taxon>Opitutales</taxon>
        <taxon>Opitutaceae</taxon>
        <taxon>Actomonas</taxon>
    </lineage>
</organism>
<accession>A0ABZ1CCY4</accession>